<dbReference type="AlphaFoldDB" id="A0AAD7FE48"/>
<protein>
    <submittedName>
        <fullName evidence="2">Uncharacterized protein</fullName>
    </submittedName>
</protein>
<comment type="caution">
    <text evidence="2">The sequence shown here is derived from an EMBL/GenBank/DDBJ whole genome shotgun (WGS) entry which is preliminary data.</text>
</comment>
<evidence type="ECO:0000313" key="3">
    <source>
        <dbReference type="Proteomes" id="UP001221142"/>
    </source>
</evidence>
<evidence type="ECO:0000256" key="1">
    <source>
        <dbReference type="SAM" id="MobiDB-lite"/>
    </source>
</evidence>
<dbReference type="Pfam" id="PF18759">
    <property type="entry name" value="Plavaka"/>
    <property type="match status" value="1"/>
</dbReference>
<organism evidence="2 3">
    <name type="scientific">Roridomyces roridus</name>
    <dbReference type="NCBI Taxonomy" id="1738132"/>
    <lineage>
        <taxon>Eukaryota</taxon>
        <taxon>Fungi</taxon>
        <taxon>Dikarya</taxon>
        <taxon>Basidiomycota</taxon>
        <taxon>Agaricomycotina</taxon>
        <taxon>Agaricomycetes</taxon>
        <taxon>Agaricomycetidae</taxon>
        <taxon>Agaricales</taxon>
        <taxon>Marasmiineae</taxon>
        <taxon>Mycenaceae</taxon>
        <taxon>Roridomyces</taxon>
    </lineage>
</organism>
<dbReference type="InterPro" id="IPR041078">
    <property type="entry name" value="Plavaka"/>
</dbReference>
<dbReference type="EMBL" id="JARKIF010000019">
    <property type="protein sequence ID" value="KAJ7618619.1"/>
    <property type="molecule type" value="Genomic_DNA"/>
</dbReference>
<feature type="compositionally biased region" description="Basic and acidic residues" evidence="1">
    <location>
        <begin position="98"/>
        <end position="109"/>
    </location>
</feature>
<feature type="region of interest" description="Disordered" evidence="1">
    <location>
        <begin position="98"/>
        <end position="122"/>
    </location>
</feature>
<sequence length="952" mass="108786">MLKAAPGDILCTLCNRYWKKKGFPGHKKACEKKTAEERGDTQFVAKQLETRQRLASRELAAAGIPVHQAQASSSLAPHMAETGLDIIMGADFDNDIPEVPHLEECHSPPESDQSPPPPEEIKRVFHPHSERGTVFLSYREYVMSTIAQPLPPVDPEPWRPFRTRLDFEVAEFCETNMLNKTATGALISIIRRAMHNPEEFTLSGQRELDELWDLASHKCTEGSCFFSPFERGTVTVRFKQEDTTFDTYTRPLWDWARSLVQDPRLASCFVWDAEKVYKFNGDVYTRFYHEPWTADAFWAAQSSLPKDPAAKPVCFVVYADKSKLSTFGTQKAYAVVARIANMPDEIRNTTRFGGGQVVGHQPIVPDDPEEHNKPRFANFKNIVWHAAFYKLLESLVEPAKVGDWTQCGDDILRWLWPIILILAADYEEACVMALIRGLQCLYPCPICFVPWNEQDDLSQEHPKRSATETQEILKEARAKRTVAEKEEILKDHGMRDVENVFWNIKGADPHSALSYDPLHADGGGLWGDHQFTQIKARVTELGRAAIVKIDTQMAAFPRWRGFGHFENIMNTSFNDGSKHDDISKMMLFVAHNVLVDDAGLLLLQVLRSYLEYHMLLELEVHTTETIAEGKREVLEFDSIVKDYIDACEGTVYAEKSWKFPKFHARQHAFTDIENKGACRNFGTKPSEAMHAQDRNTYHRLTNFKNVTAQLVKHDHRRAVATFVREQIEALDEDPDEASEETEPSILSNINIGSKTKPVAFSVLEEQMVPDAAFTRFRVRFGDFLSDFLPTFGYNLPNGRRIHFNGLDTITPFRFLKVHYESLGTWKSTSDYLRCNPDFHGQARFDCVLVQTADRPIFAQLVYMFSCTVEDKSHPFALIQPMDAPVGRVSRKDRLLRFRRVRAKPRVNSEFISAHSIIRGAVLVPDFDNFGEFIVFDLVDTDMSRRMKQIDQL</sequence>
<reference evidence="2" key="1">
    <citation type="submission" date="2023-03" db="EMBL/GenBank/DDBJ databases">
        <title>Massive genome expansion in bonnet fungi (Mycena s.s.) driven by repeated elements and novel gene families across ecological guilds.</title>
        <authorList>
            <consortium name="Lawrence Berkeley National Laboratory"/>
            <person name="Harder C.B."/>
            <person name="Miyauchi S."/>
            <person name="Viragh M."/>
            <person name="Kuo A."/>
            <person name="Thoen E."/>
            <person name="Andreopoulos B."/>
            <person name="Lu D."/>
            <person name="Skrede I."/>
            <person name="Drula E."/>
            <person name="Henrissat B."/>
            <person name="Morin E."/>
            <person name="Kohler A."/>
            <person name="Barry K."/>
            <person name="LaButti K."/>
            <person name="Morin E."/>
            <person name="Salamov A."/>
            <person name="Lipzen A."/>
            <person name="Mereny Z."/>
            <person name="Hegedus B."/>
            <person name="Baldrian P."/>
            <person name="Stursova M."/>
            <person name="Weitz H."/>
            <person name="Taylor A."/>
            <person name="Grigoriev I.V."/>
            <person name="Nagy L.G."/>
            <person name="Martin F."/>
            <person name="Kauserud H."/>
        </authorList>
    </citation>
    <scope>NUCLEOTIDE SEQUENCE</scope>
    <source>
        <strain evidence="2">9284</strain>
    </source>
</reference>
<gene>
    <name evidence="2" type="ORF">FB45DRAFT_992617</name>
</gene>
<accession>A0AAD7FE48</accession>
<proteinExistence type="predicted"/>
<evidence type="ECO:0000313" key="2">
    <source>
        <dbReference type="EMBL" id="KAJ7618619.1"/>
    </source>
</evidence>
<name>A0AAD7FE48_9AGAR</name>
<keyword evidence="3" id="KW-1185">Reference proteome</keyword>
<dbReference type="Proteomes" id="UP001221142">
    <property type="component" value="Unassembled WGS sequence"/>
</dbReference>